<comment type="caution">
    <text evidence="2">The sequence shown here is derived from an EMBL/GenBank/DDBJ whole genome shotgun (WGS) entry which is preliminary data.</text>
</comment>
<gene>
    <name evidence="2" type="ORF">POL25_19060</name>
</gene>
<protein>
    <submittedName>
        <fullName evidence="2">Uncharacterized protein</fullName>
    </submittedName>
</protein>
<evidence type="ECO:0000313" key="3">
    <source>
        <dbReference type="Proteomes" id="UP001221686"/>
    </source>
</evidence>
<sequence length="215" mass="24377">MRDLDAAASIEDGSMRALEAQPRIARESYRSFAETALERALREGLPAWSEPGPPHELWAAARMAGMFTGLVCAVAMVPQVFAALLLWNVLALVRSAQGREPPADRWLRGRIGRYRVPVGDLKHWQLHGAVWFGRVELVLRRAHELAAEAVRVVEPEARLAWTGPRRLRVEVPWTRQGGDHRRFDRLVRFLAAHRDELQLERITLVPREGHGPKDT</sequence>
<dbReference type="RefSeq" id="WP_272087524.1">
    <property type="nucleotide sequence ID" value="NZ_JAQNDL010000002.1"/>
</dbReference>
<keyword evidence="1" id="KW-0812">Transmembrane</keyword>
<keyword evidence="1" id="KW-1133">Transmembrane helix</keyword>
<reference evidence="2 3" key="1">
    <citation type="submission" date="2022-11" db="EMBL/GenBank/DDBJ databases">
        <title>Minimal conservation of predation-associated metabolite biosynthetic gene clusters underscores biosynthetic potential of Myxococcota including descriptions for ten novel species: Archangium lansinium sp. nov., Myxococcus landrumus sp. nov., Nannocystis bai.</title>
        <authorList>
            <person name="Ahearne A."/>
            <person name="Stevens C."/>
            <person name="Dowd S."/>
        </authorList>
    </citation>
    <scope>NUCLEOTIDE SEQUENCE [LARGE SCALE GENOMIC DNA]</scope>
    <source>
        <strain evidence="2 3">BB15-2</strain>
    </source>
</reference>
<proteinExistence type="predicted"/>
<dbReference type="EMBL" id="JAQNDL010000002">
    <property type="protein sequence ID" value="MDC0719012.1"/>
    <property type="molecule type" value="Genomic_DNA"/>
</dbReference>
<evidence type="ECO:0000313" key="2">
    <source>
        <dbReference type="EMBL" id="MDC0719012.1"/>
    </source>
</evidence>
<feature type="transmembrane region" description="Helical" evidence="1">
    <location>
        <begin position="63"/>
        <end position="90"/>
    </location>
</feature>
<evidence type="ECO:0000256" key="1">
    <source>
        <dbReference type="SAM" id="Phobius"/>
    </source>
</evidence>
<accession>A0ABT5E2N1</accession>
<keyword evidence="1" id="KW-0472">Membrane</keyword>
<name>A0ABT5E2N1_9BACT</name>
<dbReference type="Proteomes" id="UP001221686">
    <property type="component" value="Unassembled WGS sequence"/>
</dbReference>
<keyword evidence="3" id="KW-1185">Reference proteome</keyword>
<organism evidence="2 3">
    <name type="scientific">Nannocystis bainbridge</name>
    <dbReference type="NCBI Taxonomy" id="2995303"/>
    <lineage>
        <taxon>Bacteria</taxon>
        <taxon>Pseudomonadati</taxon>
        <taxon>Myxococcota</taxon>
        <taxon>Polyangia</taxon>
        <taxon>Nannocystales</taxon>
        <taxon>Nannocystaceae</taxon>
        <taxon>Nannocystis</taxon>
    </lineage>
</organism>